<keyword evidence="1" id="KW-0472">Membrane</keyword>
<keyword evidence="1" id="KW-1133">Transmembrane helix</keyword>
<feature type="transmembrane region" description="Helical" evidence="1">
    <location>
        <begin position="34"/>
        <end position="56"/>
    </location>
</feature>
<evidence type="ECO:0000313" key="2">
    <source>
        <dbReference type="EMBL" id="MED5018755.1"/>
    </source>
</evidence>
<feature type="transmembrane region" description="Helical" evidence="1">
    <location>
        <begin position="92"/>
        <end position="111"/>
    </location>
</feature>
<reference evidence="2 3" key="1">
    <citation type="submission" date="2023-03" db="EMBL/GenBank/DDBJ databases">
        <title>Bacillus Genome Sequencing.</title>
        <authorList>
            <person name="Dunlap C."/>
        </authorList>
    </citation>
    <scope>NUCLEOTIDE SEQUENCE [LARGE SCALE GENOMIC DNA]</scope>
    <source>
        <strain evidence="2 3">NRS-52</strain>
    </source>
</reference>
<dbReference type="RefSeq" id="WP_328279280.1">
    <property type="nucleotide sequence ID" value="NZ_JARTLD010000037.1"/>
</dbReference>
<keyword evidence="3" id="KW-1185">Reference proteome</keyword>
<comment type="caution">
    <text evidence="2">The sequence shown here is derived from an EMBL/GenBank/DDBJ whole genome shotgun (WGS) entry which is preliminary data.</text>
</comment>
<sequence length="112" mass="12452">MTLAVILLAYSLVSLAAAVALICRSPVSSSGYSRFAAWCAALLFLLSHLMLLFLSIRHLFRPVGYTYFIGCLLLVISSRWLNGRILFGQTHWRHYAVTAGIFAAAFALDWLI</sequence>
<organism evidence="2 3">
    <name type="scientific">Paenibacillus chibensis</name>
    <dbReference type="NCBI Taxonomy" id="59846"/>
    <lineage>
        <taxon>Bacteria</taxon>
        <taxon>Bacillati</taxon>
        <taxon>Bacillota</taxon>
        <taxon>Bacilli</taxon>
        <taxon>Bacillales</taxon>
        <taxon>Paenibacillaceae</taxon>
        <taxon>Paenibacillus</taxon>
    </lineage>
</organism>
<keyword evidence="1" id="KW-0812">Transmembrane</keyword>
<protein>
    <submittedName>
        <fullName evidence="2">Uncharacterized protein</fullName>
    </submittedName>
</protein>
<dbReference type="EMBL" id="JARTLD010000037">
    <property type="protein sequence ID" value="MED5018755.1"/>
    <property type="molecule type" value="Genomic_DNA"/>
</dbReference>
<accession>A0ABU6PXD4</accession>
<name>A0ABU6PXD4_9BACL</name>
<feature type="transmembrane region" description="Helical" evidence="1">
    <location>
        <begin position="63"/>
        <end position="80"/>
    </location>
</feature>
<evidence type="ECO:0000256" key="1">
    <source>
        <dbReference type="SAM" id="Phobius"/>
    </source>
</evidence>
<dbReference type="Proteomes" id="UP001343257">
    <property type="component" value="Unassembled WGS sequence"/>
</dbReference>
<gene>
    <name evidence="2" type="ORF">P9847_15710</name>
</gene>
<proteinExistence type="predicted"/>
<evidence type="ECO:0000313" key="3">
    <source>
        <dbReference type="Proteomes" id="UP001343257"/>
    </source>
</evidence>